<keyword evidence="2" id="KW-0808">Transferase</keyword>
<dbReference type="Pfam" id="PF08242">
    <property type="entry name" value="Methyltransf_12"/>
    <property type="match status" value="1"/>
</dbReference>
<dbReference type="InterPro" id="IPR029063">
    <property type="entry name" value="SAM-dependent_MTases_sf"/>
</dbReference>
<feature type="domain" description="Methyltransferase type 12" evidence="1">
    <location>
        <begin position="54"/>
        <end position="162"/>
    </location>
</feature>
<protein>
    <submittedName>
        <fullName evidence="2">Methyltransferase domain protein</fullName>
    </submittedName>
</protein>
<evidence type="ECO:0000259" key="1">
    <source>
        <dbReference type="Pfam" id="PF08242"/>
    </source>
</evidence>
<dbReference type="Gene3D" id="3.40.50.150">
    <property type="entry name" value="Vaccinia Virus protein VP39"/>
    <property type="match status" value="1"/>
</dbReference>
<sequence length="236" mass="26308">MTEHFRLTLLARASQPYRASGLFAWNFAKGKLKGDPAFFGLLEHGLIPDAKRLIDLGCGQGLLASWLLEARTLYESGNWPAQWPAAPKIESIWGLELMPKDVERARAALGARAEFALGDICSTDFCTSDVVVILDVLHYISYEAQEDVLRRIRTSLPAGGTFITRIGNAAGGLPFHCSNWVDRTVFFLRGHRLNRIYCRTLQDWLGVISRNGFTVKQLPMHKGTPFCNIMLVAKAT</sequence>
<dbReference type="InterPro" id="IPR013217">
    <property type="entry name" value="Methyltransf_12"/>
</dbReference>
<name>A0A1J5ST58_9ZZZZ</name>
<proteinExistence type="predicted"/>
<evidence type="ECO:0000313" key="2">
    <source>
        <dbReference type="EMBL" id="OIR11697.1"/>
    </source>
</evidence>
<dbReference type="EMBL" id="MLJW01000019">
    <property type="protein sequence ID" value="OIR11697.1"/>
    <property type="molecule type" value="Genomic_DNA"/>
</dbReference>
<gene>
    <name evidence="2" type="ORF">GALL_65530</name>
</gene>
<keyword evidence="2" id="KW-0489">Methyltransferase</keyword>
<organism evidence="2">
    <name type="scientific">mine drainage metagenome</name>
    <dbReference type="NCBI Taxonomy" id="410659"/>
    <lineage>
        <taxon>unclassified sequences</taxon>
        <taxon>metagenomes</taxon>
        <taxon>ecological metagenomes</taxon>
    </lineage>
</organism>
<dbReference type="GO" id="GO:0032259">
    <property type="term" value="P:methylation"/>
    <property type="evidence" value="ECO:0007669"/>
    <property type="project" value="UniProtKB-KW"/>
</dbReference>
<comment type="caution">
    <text evidence="2">The sequence shown here is derived from an EMBL/GenBank/DDBJ whole genome shotgun (WGS) entry which is preliminary data.</text>
</comment>
<accession>A0A1J5ST58</accession>
<dbReference type="AlphaFoldDB" id="A0A1J5ST58"/>
<dbReference type="GO" id="GO:0008168">
    <property type="term" value="F:methyltransferase activity"/>
    <property type="evidence" value="ECO:0007669"/>
    <property type="project" value="UniProtKB-KW"/>
</dbReference>
<reference evidence="2" key="1">
    <citation type="submission" date="2016-10" db="EMBL/GenBank/DDBJ databases">
        <title>Sequence of Gallionella enrichment culture.</title>
        <authorList>
            <person name="Poehlein A."/>
            <person name="Muehling M."/>
            <person name="Daniel R."/>
        </authorList>
    </citation>
    <scope>NUCLEOTIDE SEQUENCE</scope>
</reference>
<dbReference type="SUPFAM" id="SSF53335">
    <property type="entry name" value="S-adenosyl-L-methionine-dependent methyltransferases"/>
    <property type="match status" value="1"/>
</dbReference>